<evidence type="ECO:0000256" key="1">
    <source>
        <dbReference type="ARBA" id="ARBA00000971"/>
    </source>
</evidence>
<dbReference type="SUPFAM" id="SSF102735">
    <property type="entry name" value="Trigger factor ribosome-binding domain"/>
    <property type="match status" value="1"/>
</dbReference>
<comment type="similarity">
    <text evidence="2 12 14">Belongs to the FKBP-type PPIase family. Tig subfamily.</text>
</comment>
<dbReference type="InterPro" id="IPR008880">
    <property type="entry name" value="Trigger_fac_C"/>
</dbReference>
<comment type="caution">
    <text evidence="16">The sequence shown here is derived from an EMBL/GenBank/DDBJ whole genome shotgun (WGS) entry which is preliminary data.</text>
</comment>
<dbReference type="InterPro" id="IPR005215">
    <property type="entry name" value="Trig_fac"/>
</dbReference>
<dbReference type="Pfam" id="PF00254">
    <property type="entry name" value="FKBP_C"/>
    <property type="match status" value="1"/>
</dbReference>
<keyword evidence="9 12" id="KW-0131">Cell cycle</keyword>
<dbReference type="PANTHER" id="PTHR30560">
    <property type="entry name" value="TRIGGER FACTOR CHAPERONE AND PEPTIDYL-PROLYL CIS/TRANS ISOMERASE"/>
    <property type="match status" value="1"/>
</dbReference>
<dbReference type="RefSeq" id="WP_039209137.1">
    <property type="nucleotide sequence ID" value="NZ_JSCE01000171.1"/>
</dbReference>
<evidence type="ECO:0000256" key="5">
    <source>
        <dbReference type="ARBA" id="ARBA00022618"/>
    </source>
</evidence>
<dbReference type="STRING" id="82374.NZ47_08355"/>
<dbReference type="HAMAP" id="MF_00303">
    <property type="entry name" value="Trigger_factor_Tig"/>
    <property type="match status" value="1"/>
</dbReference>
<evidence type="ECO:0000313" key="17">
    <source>
        <dbReference type="Proteomes" id="UP000030993"/>
    </source>
</evidence>
<dbReference type="EMBL" id="JSCE01000171">
    <property type="protein sequence ID" value="KHM51832.1"/>
    <property type="molecule type" value="Genomic_DNA"/>
</dbReference>
<dbReference type="NCBIfam" id="TIGR00115">
    <property type="entry name" value="tig"/>
    <property type="match status" value="1"/>
</dbReference>
<dbReference type="InterPro" id="IPR008881">
    <property type="entry name" value="Trigger_fac_ribosome-bd_bac"/>
</dbReference>
<reference evidence="16 17" key="1">
    <citation type="journal article" date="2013" name="PLoS ONE">
        <title>Identification and characterization of three novel lipases belonging to families II and V from Anaerovibrio lipolyticus 5ST.</title>
        <authorList>
            <person name="Prive F."/>
            <person name="Kaderbhai N.N."/>
            <person name="Girdwood S."/>
            <person name="Worgan H.J."/>
            <person name="Pinloche E."/>
            <person name="Scollan N.D."/>
            <person name="Huws S.A."/>
            <person name="Newbold C.J."/>
        </authorList>
    </citation>
    <scope>NUCLEOTIDE SEQUENCE [LARGE SCALE GENOMIC DNA]</scope>
    <source>
        <strain evidence="16 17">5S</strain>
    </source>
</reference>
<dbReference type="Proteomes" id="UP000030993">
    <property type="component" value="Unassembled WGS sequence"/>
</dbReference>
<evidence type="ECO:0000256" key="7">
    <source>
        <dbReference type="ARBA" id="ARBA00023186"/>
    </source>
</evidence>
<dbReference type="InterPro" id="IPR046357">
    <property type="entry name" value="PPIase_dom_sf"/>
</dbReference>
<dbReference type="FunFam" id="3.10.50.40:FF:000001">
    <property type="entry name" value="Trigger factor"/>
    <property type="match status" value="1"/>
</dbReference>
<evidence type="ECO:0000256" key="10">
    <source>
        <dbReference type="ARBA" id="ARBA00024849"/>
    </source>
</evidence>
<dbReference type="Gene3D" id="3.30.70.1050">
    <property type="entry name" value="Trigger factor ribosome-binding domain"/>
    <property type="match status" value="1"/>
</dbReference>
<proteinExistence type="inferred from homology"/>
<dbReference type="InterPro" id="IPR001179">
    <property type="entry name" value="PPIase_FKBP_dom"/>
</dbReference>
<evidence type="ECO:0000256" key="3">
    <source>
        <dbReference type="ARBA" id="ARBA00013194"/>
    </source>
</evidence>
<evidence type="ECO:0000256" key="9">
    <source>
        <dbReference type="ARBA" id="ARBA00023306"/>
    </source>
</evidence>
<dbReference type="eggNOG" id="COG0544">
    <property type="taxonomic scope" value="Bacteria"/>
</dbReference>
<gene>
    <name evidence="12" type="primary">tig</name>
    <name evidence="16" type="ORF">NZ47_08355</name>
</gene>
<comment type="subcellular location">
    <subcellularLocation>
        <location evidence="12">Cytoplasm</location>
    </subcellularLocation>
    <text evidence="12">About half TF is bound to the ribosome near the polypeptide exit tunnel while the other half is free in the cytoplasm.</text>
</comment>
<dbReference type="EC" id="5.2.1.8" evidence="3 12"/>
<evidence type="ECO:0000256" key="14">
    <source>
        <dbReference type="RuleBase" id="RU003914"/>
    </source>
</evidence>
<keyword evidence="5 12" id="KW-0132">Cell division</keyword>
<accession>A0A0B2K0Z7</accession>
<keyword evidence="12" id="KW-0963">Cytoplasm</keyword>
<evidence type="ECO:0000256" key="13">
    <source>
        <dbReference type="PROSITE-ProRule" id="PRU00277"/>
    </source>
</evidence>
<evidence type="ECO:0000313" key="16">
    <source>
        <dbReference type="EMBL" id="KHM51832.1"/>
    </source>
</evidence>
<dbReference type="InterPro" id="IPR036611">
    <property type="entry name" value="Trigger_fac_ribosome-bd_sf"/>
</dbReference>
<dbReference type="Gene3D" id="3.10.50.40">
    <property type="match status" value="1"/>
</dbReference>
<keyword evidence="7 12" id="KW-0143">Chaperone</keyword>
<dbReference type="GO" id="GO:0003755">
    <property type="term" value="F:peptidyl-prolyl cis-trans isomerase activity"/>
    <property type="evidence" value="ECO:0007669"/>
    <property type="project" value="UniProtKB-UniRule"/>
</dbReference>
<feature type="domain" description="PPIase FKBP-type" evidence="15">
    <location>
        <begin position="164"/>
        <end position="224"/>
    </location>
</feature>
<comment type="catalytic activity">
    <reaction evidence="1 12 13">
        <text>[protein]-peptidylproline (omega=180) = [protein]-peptidylproline (omega=0)</text>
        <dbReference type="Rhea" id="RHEA:16237"/>
        <dbReference type="Rhea" id="RHEA-COMP:10747"/>
        <dbReference type="Rhea" id="RHEA-COMP:10748"/>
        <dbReference type="ChEBI" id="CHEBI:83833"/>
        <dbReference type="ChEBI" id="CHEBI:83834"/>
        <dbReference type="EC" id="5.2.1.8"/>
    </reaction>
</comment>
<protein>
    <recommendedName>
        <fullName evidence="4 12">Trigger factor</fullName>
        <shortName evidence="12">TF</shortName>
        <ecNumber evidence="3 12">5.2.1.8</ecNumber>
    </recommendedName>
    <alternativeName>
        <fullName evidence="11 12">PPIase</fullName>
    </alternativeName>
</protein>
<dbReference type="GO" id="GO:0015031">
    <property type="term" value="P:protein transport"/>
    <property type="evidence" value="ECO:0007669"/>
    <property type="project" value="UniProtKB-UniRule"/>
</dbReference>
<comment type="domain">
    <text evidence="12">Consists of 3 domains; the N-terminus binds the ribosome, the middle domain has PPIase activity, while the C-terminus has intrinsic chaperone activity on its own.</text>
</comment>
<keyword evidence="8 12" id="KW-0413">Isomerase</keyword>
<dbReference type="SUPFAM" id="SSF54534">
    <property type="entry name" value="FKBP-like"/>
    <property type="match status" value="1"/>
</dbReference>
<dbReference type="PANTHER" id="PTHR30560:SF3">
    <property type="entry name" value="TRIGGER FACTOR-LIKE PROTEIN TIG, CHLOROPLASTIC"/>
    <property type="match status" value="1"/>
</dbReference>
<name>A0A0B2K0Z7_9FIRM</name>
<dbReference type="GO" id="GO:0051083">
    <property type="term" value="P:'de novo' cotranslational protein folding"/>
    <property type="evidence" value="ECO:0007669"/>
    <property type="project" value="TreeGrafter"/>
</dbReference>
<evidence type="ECO:0000256" key="6">
    <source>
        <dbReference type="ARBA" id="ARBA00023110"/>
    </source>
</evidence>
<evidence type="ECO:0000256" key="2">
    <source>
        <dbReference type="ARBA" id="ARBA00005464"/>
    </source>
</evidence>
<sequence>MEVSVKDLENQQVELNITVPAAELDKAYDAAAKKIANRVNIPGFRKGKAPKKIVERHVGKEYVMTDAFEMVAPKALNEALAQEKIDIVTRPDIDVDTLELGKDLVFKAVATKKPEVELGEYKGLKVEVEKDVVDDEAVQQQLVRMLDRQADMVDAEEGAAVEKDNFITLDFKGFVDGEAFAGGEGKDYPLQIGSNSFIPGFEDQLIGAKVGEEKEVNVTFPEDYHSEELKGKPAVFKCTVKSIKKKVLPELNDEFAKKASTFQTLDELKADLKSNLEKSAETKAESEKREKAINMAADNAKVDIPEVMIENRVNAMVQEMALRLEQQGLKLEQYMAYAGTDINKLRENYKETAASNVKVDLVLEAIAKAEGIKVEAEDLDNEVATMAAAYGATAPQVKKIIAEQGRLGDLAATVLRRKTANFVIDSIAK</sequence>
<dbReference type="GO" id="GO:0051301">
    <property type="term" value="P:cell division"/>
    <property type="evidence" value="ECO:0007669"/>
    <property type="project" value="UniProtKB-KW"/>
</dbReference>
<dbReference type="AlphaFoldDB" id="A0A0B2K0Z7"/>
<dbReference type="InterPro" id="IPR027304">
    <property type="entry name" value="Trigger_fact/SurA_dom_sf"/>
</dbReference>
<evidence type="ECO:0000256" key="8">
    <source>
        <dbReference type="ARBA" id="ARBA00023235"/>
    </source>
</evidence>
<keyword evidence="6 12" id="KW-0697">Rotamase</keyword>
<dbReference type="GO" id="GO:0043335">
    <property type="term" value="P:protein unfolding"/>
    <property type="evidence" value="ECO:0007669"/>
    <property type="project" value="TreeGrafter"/>
</dbReference>
<dbReference type="PIRSF" id="PIRSF003095">
    <property type="entry name" value="Trigger_factor"/>
    <property type="match status" value="1"/>
</dbReference>
<evidence type="ECO:0000256" key="12">
    <source>
        <dbReference type="HAMAP-Rule" id="MF_00303"/>
    </source>
</evidence>
<dbReference type="SUPFAM" id="SSF109998">
    <property type="entry name" value="Triger factor/SurA peptide-binding domain-like"/>
    <property type="match status" value="1"/>
</dbReference>
<evidence type="ECO:0000256" key="4">
    <source>
        <dbReference type="ARBA" id="ARBA00016902"/>
    </source>
</evidence>
<dbReference type="Gene3D" id="1.10.3120.10">
    <property type="entry name" value="Trigger factor, C-terminal domain"/>
    <property type="match status" value="1"/>
</dbReference>
<evidence type="ECO:0000256" key="11">
    <source>
        <dbReference type="ARBA" id="ARBA00029986"/>
    </source>
</evidence>
<dbReference type="Pfam" id="PF05698">
    <property type="entry name" value="Trigger_C"/>
    <property type="match status" value="1"/>
</dbReference>
<dbReference type="GO" id="GO:0044183">
    <property type="term" value="F:protein folding chaperone"/>
    <property type="evidence" value="ECO:0007669"/>
    <property type="project" value="TreeGrafter"/>
</dbReference>
<evidence type="ECO:0000259" key="15">
    <source>
        <dbReference type="PROSITE" id="PS50059"/>
    </source>
</evidence>
<dbReference type="GO" id="GO:0043022">
    <property type="term" value="F:ribosome binding"/>
    <property type="evidence" value="ECO:0007669"/>
    <property type="project" value="TreeGrafter"/>
</dbReference>
<dbReference type="Pfam" id="PF05697">
    <property type="entry name" value="Trigger_N"/>
    <property type="match status" value="1"/>
</dbReference>
<dbReference type="PROSITE" id="PS50059">
    <property type="entry name" value="FKBP_PPIASE"/>
    <property type="match status" value="1"/>
</dbReference>
<organism evidence="16 17">
    <name type="scientific">Anaerovibrio lipolyticus</name>
    <dbReference type="NCBI Taxonomy" id="82374"/>
    <lineage>
        <taxon>Bacteria</taxon>
        <taxon>Bacillati</taxon>
        <taxon>Bacillota</taxon>
        <taxon>Negativicutes</taxon>
        <taxon>Selenomonadales</taxon>
        <taxon>Selenomonadaceae</taxon>
        <taxon>Anaerovibrio</taxon>
    </lineage>
</organism>
<keyword evidence="17" id="KW-1185">Reference proteome</keyword>
<dbReference type="GO" id="GO:0005737">
    <property type="term" value="C:cytoplasm"/>
    <property type="evidence" value="ECO:0007669"/>
    <property type="project" value="UniProtKB-SubCell"/>
</dbReference>
<comment type="function">
    <text evidence="10 12">Involved in protein export. Acts as a chaperone by maintaining the newly synthesized protein in an open conformation. Functions as a peptidyl-prolyl cis-trans isomerase.</text>
</comment>
<dbReference type="InterPro" id="IPR037041">
    <property type="entry name" value="Trigger_fac_C_sf"/>
</dbReference>